<proteinExistence type="predicted"/>
<dbReference type="EMBL" id="PIPQ01000001">
    <property type="protein sequence ID" value="RUO44445.1"/>
    <property type="molecule type" value="Genomic_DNA"/>
</dbReference>
<name>A0A432XAK9_9GAMM</name>
<dbReference type="Proteomes" id="UP000286976">
    <property type="component" value="Unassembled WGS sequence"/>
</dbReference>
<dbReference type="Pfam" id="PF12915">
    <property type="entry name" value="DUF3833"/>
    <property type="match status" value="1"/>
</dbReference>
<organism evidence="2 3">
    <name type="scientific">Aliidiomarina taiwanensis</name>
    <dbReference type="NCBI Taxonomy" id="946228"/>
    <lineage>
        <taxon>Bacteria</taxon>
        <taxon>Pseudomonadati</taxon>
        <taxon>Pseudomonadota</taxon>
        <taxon>Gammaproteobacteria</taxon>
        <taxon>Alteromonadales</taxon>
        <taxon>Idiomarinaceae</taxon>
        <taxon>Aliidiomarina</taxon>
    </lineage>
</organism>
<sequence>MQLCCVLVSLFLLAGCSAHIDDYHGKTPKLALEVFFDGSLTAYGMVQDRSGLVTQRFTVDIQGSWQRNEAGQLEGTLHEVFVWDDGREQTRTWLLTKVSEHQYEGRAGDVKGVAIGHTAGNALHWTYQLNIPWRGSTMAITLDDWMYLLDENKLVNKTKMSKWGFHLGDITIYMERHVY</sequence>
<evidence type="ECO:0000313" key="3">
    <source>
        <dbReference type="Proteomes" id="UP000286976"/>
    </source>
</evidence>
<keyword evidence="3" id="KW-1185">Reference proteome</keyword>
<keyword evidence="1" id="KW-0732">Signal</keyword>
<evidence type="ECO:0000313" key="2">
    <source>
        <dbReference type="EMBL" id="RUO44445.1"/>
    </source>
</evidence>
<comment type="caution">
    <text evidence="2">The sequence shown here is derived from an EMBL/GenBank/DDBJ whole genome shotgun (WGS) entry which is preliminary data.</text>
</comment>
<feature type="signal peptide" evidence="1">
    <location>
        <begin position="1"/>
        <end position="20"/>
    </location>
</feature>
<reference evidence="2 3" key="1">
    <citation type="journal article" date="2011" name="Front. Microbiol.">
        <title>Genomic signatures of strain selection and enhancement in Bacillus atrophaeus var. globigii, a historical biowarfare simulant.</title>
        <authorList>
            <person name="Gibbons H.S."/>
            <person name="Broomall S.M."/>
            <person name="McNew L.A."/>
            <person name="Daligault H."/>
            <person name="Chapman C."/>
            <person name="Bruce D."/>
            <person name="Karavis M."/>
            <person name="Krepps M."/>
            <person name="McGregor P.A."/>
            <person name="Hong C."/>
            <person name="Park K.H."/>
            <person name="Akmal A."/>
            <person name="Feldman A."/>
            <person name="Lin J.S."/>
            <person name="Chang W.E."/>
            <person name="Higgs B.W."/>
            <person name="Demirev P."/>
            <person name="Lindquist J."/>
            <person name="Liem A."/>
            <person name="Fochler E."/>
            <person name="Read T.D."/>
            <person name="Tapia R."/>
            <person name="Johnson S."/>
            <person name="Bishop-Lilly K.A."/>
            <person name="Detter C."/>
            <person name="Han C."/>
            <person name="Sozhamannan S."/>
            <person name="Rosenzweig C.N."/>
            <person name="Skowronski E.W."/>
        </authorList>
    </citation>
    <scope>NUCLEOTIDE SEQUENCE [LARGE SCALE GENOMIC DNA]</scope>
    <source>
        <strain evidence="2 3">AIT1</strain>
    </source>
</reference>
<protein>
    <submittedName>
        <fullName evidence="2">DUF3833 domain-containing protein</fullName>
    </submittedName>
</protein>
<gene>
    <name evidence="2" type="ORF">CWE15_02235</name>
</gene>
<evidence type="ECO:0000256" key="1">
    <source>
        <dbReference type="SAM" id="SignalP"/>
    </source>
</evidence>
<dbReference type="AlphaFoldDB" id="A0A432XAK9"/>
<accession>A0A432XAK9</accession>
<dbReference type="OrthoDB" id="5296954at2"/>
<dbReference type="InterPro" id="IPR024409">
    <property type="entry name" value="DUF3833"/>
</dbReference>
<feature type="chain" id="PRO_5019329390" evidence="1">
    <location>
        <begin position="21"/>
        <end position="179"/>
    </location>
</feature>